<organism evidence="2 3">
    <name type="scientific">Hymenolepis diminuta</name>
    <name type="common">Rat tapeworm</name>
    <dbReference type="NCBI Taxonomy" id="6216"/>
    <lineage>
        <taxon>Eukaryota</taxon>
        <taxon>Metazoa</taxon>
        <taxon>Spiralia</taxon>
        <taxon>Lophotrochozoa</taxon>
        <taxon>Platyhelminthes</taxon>
        <taxon>Cestoda</taxon>
        <taxon>Eucestoda</taxon>
        <taxon>Cyclophyllidea</taxon>
        <taxon>Hymenolepididae</taxon>
        <taxon>Hymenolepis</taxon>
    </lineage>
</organism>
<feature type="compositionally biased region" description="Polar residues" evidence="1">
    <location>
        <begin position="253"/>
        <end position="263"/>
    </location>
</feature>
<feature type="compositionally biased region" description="Acidic residues" evidence="1">
    <location>
        <begin position="341"/>
        <end position="354"/>
    </location>
</feature>
<feature type="compositionally biased region" description="Basic and acidic residues" evidence="1">
    <location>
        <begin position="209"/>
        <end position="220"/>
    </location>
</feature>
<protein>
    <recommendedName>
        <fullName evidence="4">LisH domain-containing protein</fullName>
    </recommendedName>
</protein>
<dbReference type="Gene3D" id="1.20.960.40">
    <property type="match status" value="1"/>
</dbReference>
<gene>
    <name evidence="2" type="ORF">WMSIL1_LOCUS8341</name>
</gene>
<evidence type="ECO:0000313" key="2">
    <source>
        <dbReference type="EMBL" id="VUZ49008.1"/>
    </source>
</evidence>
<feature type="compositionally biased region" description="Polar residues" evidence="1">
    <location>
        <begin position="198"/>
        <end position="208"/>
    </location>
</feature>
<feature type="region of interest" description="Disordered" evidence="1">
    <location>
        <begin position="335"/>
        <end position="361"/>
    </location>
</feature>
<dbReference type="AlphaFoldDB" id="A0A564YQP8"/>
<accession>A0A564YQP8</accession>
<name>A0A564YQP8_HYMDI</name>
<proteinExistence type="predicted"/>
<keyword evidence="3" id="KW-1185">Reference proteome</keyword>
<dbReference type="Proteomes" id="UP000321570">
    <property type="component" value="Unassembled WGS sequence"/>
</dbReference>
<evidence type="ECO:0000313" key="3">
    <source>
        <dbReference type="Proteomes" id="UP000321570"/>
    </source>
</evidence>
<feature type="region of interest" description="Disordered" evidence="1">
    <location>
        <begin position="152"/>
        <end position="271"/>
    </location>
</feature>
<reference evidence="2 3" key="1">
    <citation type="submission" date="2019-07" db="EMBL/GenBank/DDBJ databases">
        <authorList>
            <person name="Jastrzebski P J."/>
            <person name="Paukszto L."/>
            <person name="Jastrzebski P J."/>
        </authorList>
    </citation>
    <scope>NUCLEOTIDE SEQUENCE [LARGE SCALE GENOMIC DNA]</scope>
    <source>
        <strain evidence="2 3">WMS-il1</strain>
    </source>
</reference>
<sequence length="382" mass="42841">MSENSPEVDGEDSDLKECLLEALRADGTLKQIQDQLSAAVYAAFYRKTAQTPVQAPSKLSSLTSEQTGLDALSLLVDFLQTLELKKTLNVLMHEIGLDGLKIERRENLIRHYNVQSISENSPILPALLDSVTNQSIDPSKLHKAVVLDQESDNENYNPINENVFENHDSNFSHFPNNLSNNLHNQNQSSPQNSINSPTRSGTYESGRSLNDKDSYSENRKSQFQSQTSSGPIPSSDENVPSTNDPSLPVATSDAPTRNIVNRSTDFDQFIQPQMRQRDNEAYSNSHLSETDTNLHTAGPVFSTTYHRYTGSNDSPISPLHNHRFNDEIMYKPTSQIQQYDNGDESDGSDIDSEAITDVTLEPSKVEDRDFMKPVRDFRRRCP</sequence>
<feature type="compositionally biased region" description="Low complexity" evidence="1">
    <location>
        <begin position="171"/>
        <end position="197"/>
    </location>
</feature>
<evidence type="ECO:0008006" key="4">
    <source>
        <dbReference type="Google" id="ProtNLM"/>
    </source>
</evidence>
<dbReference type="EMBL" id="CABIJS010000322">
    <property type="protein sequence ID" value="VUZ49008.1"/>
    <property type="molecule type" value="Genomic_DNA"/>
</dbReference>
<feature type="compositionally biased region" description="Polar residues" evidence="1">
    <location>
        <begin position="221"/>
        <end position="245"/>
    </location>
</feature>
<evidence type="ECO:0000256" key="1">
    <source>
        <dbReference type="SAM" id="MobiDB-lite"/>
    </source>
</evidence>